<keyword evidence="2" id="KW-1133">Transmembrane helix</keyword>
<feature type="transmembrane region" description="Helical" evidence="2">
    <location>
        <begin position="165"/>
        <end position="185"/>
    </location>
</feature>
<dbReference type="GeneID" id="89926034"/>
<evidence type="ECO:0000313" key="3">
    <source>
        <dbReference type="EMBL" id="KAK5170105.1"/>
    </source>
</evidence>
<reference evidence="3 4" key="1">
    <citation type="submission" date="2023-08" db="EMBL/GenBank/DDBJ databases">
        <title>Black Yeasts Isolated from many extreme environments.</title>
        <authorList>
            <person name="Coleine C."/>
            <person name="Stajich J.E."/>
            <person name="Selbmann L."/>
        </authorList>
    </citation>
    <scope>NUCLEOTIDE SEQUENCE [LARGE SCALE GENOMIC DNA]</scope>
    <source>
        <strain evidence="3 4">CCFEE 5935</strain>
    </source>
</reference>
<sequence>MDHPPTYAAAAGPPKRSIQDLRAQIIAHGTVIRPEHDNQYGSEDHIEVIVAETPAHTSAQQASRTPNFNGKQSTAMKSDGTLDFQLRKQENAASASASASTAVESKHYAVLIKRSGGTKIRIILKGALKDTVEEALEWMLEQTEKIMHDMIIMNSKQDTVDECVVISWFASLLVCPVALIFWVPLDEVRANAHSSDATTTSSMLNSTSRASISNHSLYHSAMASRPICVWECWAMVMPSLAYKRTMEAASEVDDAVTIGVQGGSDGFVGGGH</sequence>
<name>A0AAV9PD04_9PEZI</name>
<dbReference type="EMBL" id="JAVRRT010000007">
    <property type="protein sequence ID" value="KAK5170105.1"/>
    <property type="molecule type" value="Genomic_DNA"/>
</dbReference>
<evidence type="ECO:0000256" key="1">
    <source>
        <dbReference type="SAM" id="MobiDB-lite"/>
    </source>
</evidence>
<evidence type="ECO:0000256" key="2">
    <source>
        <dbReference type="SAM" id="Phobius"/>
    </source>
</evidence>
<accession>A0AAV9PD04</accession>
<evidence type="ECO:0000313" key="4">
    <source>
        <dbReference type="Proteomes" id="UP001337655"/>
    </source>
</evidence>
<gene>
    <name evidence="3" type="ORF">LTR77_004689</name>
</gene>
<comment type="caution">
    <text evidence="3">The sequence shown here is derived from an EMBL/GenBank/DDBJ whole genome shotgun (WGS) entry which is preliminary data.</text>
</comment>
<keyword evidence="4" id="KW-1185">Reference proteome</keyword>
<keyword evidence="2" id="KW-0472">Membrane</keyword>
<organism evidence="3 4">
    <name type="scientific">Saxophila tyrrhenica</name>
    <dbReference type="NCBI Taxonomy" id="1690608"/>
    <lineage>
        <taxon>Eukaryota</taxon>
        <taxon>Fungi</taxon>
        <taxon>Dikarya</taxon>
        <taxon>Ascomycota</taxon>
        <taxon>Pezizomycotina</taxon>
        <taxon>Dothideomycetes</taxon>
        <taxon>Dothideomycetidae</taxon>
        <taxon>Mycosphaerellales</taxon>
        <taxon>Extremaceae</taxon>
        <taxon>Saxophila</taxon>
    </lineage>
</organism>
<dbReference type="RefSeq" id="XP_064659303.1">
    <property type="nucleotide sequence ID" value="XM_064801942.1"/>
</dbReference>
<dbReference type="Proteomes" id="UP001337655">
    <property type="component" value="Unassembled WGS sequence"/>
</dbReference>
<protein>
    <submittedName>
        <fullName evidence="3">Uncharacterized protein</fullName>
    </submittedName>
</protein>
<dbReference type="AlphaFoldDB" id="A0AAV9PD04"/>
<keyword evidence="2" id="KW-0812">Transmembrane</keyword>
<feature type="region of interest" description="Disordered" evidence="1">
    <location>
        <begin position="55"/>
        <end position="74"/>
    </location>
</feature>
<proteinExistence type="predicted"/>